<evidence type="ECO:0000256" key="2">
    <source>
        <dbReference type="ARBA" id="ARBA00023125"/>
    </source>
</evidence>
<dbReference type="SMART" id="SM00346">
    <property type="entry name" value="HTH_ICLR"/>
    <property type="match status" value="1"/>
</dbReference>
<dbReference type="SUPFAM" id="SSF46785">
    <property type="entry name" value="Winged helix' DNA-binding domain"/>
    <property type="match status" value="1"/>
</dbReference>
<dbReference type="Gene3D" id="3.30.450.40">
    <property type="match status" value="1"/>
</dbReference>
<dbReference type="Proteomes" id="UP001214441">
    <property type="component" value="Unassembled WGS sequence"/>
</dbReference>
<comment type="caution">
    <text evidence="6">The sequence shown here is derived from an EMBL/GenBank/DDBJ whole genome shotgun (WGS) entry which is preliminary data.</text>
</comment>
<evidence type="ECO:0000313" key="6">
    <source>
        <dbReference type="EMBL" id="MDJ1135730.1"/>
    </source>
</evidence>
<dbReference type="InterPro" id="IPR029016">
    <property type="entry name" value="GAF-like_dom_sf"/>
</dbReference>
<dbReference type="InterPro" id="IPR005471">
    <property type="entry name" value="Tscrpt_reg_IclR_N"/>
</dbReference>
<dbReference type="RefSeq" id="WP_274046424.1">
    <property type="nucleotide sequence ID" value="NZ_JANCPR020000032.1"/>
</dbReference>
<dbReference type="InterPro" id="IPR014757">
    <property type="entry name" value="Tscrpt_reg_IclR_C"/>
</dbReference>
<organism evidence="6 7">
    <name type="scientific">Streptomyces iconiensis</name>
    <dbReference type="NCBI Taxonomy" id="1384038"/>
    <lineage>
        <taxon>Bacteria</taxon>
        <taxon>Bacillati</taxon>
        <taxon>Actinomycetota</taxon>
        <taxon>Actinomycetes</taxon>
        <taxon>Kitasatosporales</taxon>
        <taxon>Streptomycetaceae</taxon>
        <taxon>Streptomyces</taxon>
    </lineage>
</organism>
<dbReference type="InterPro" id="IPR050707">
    <property type="entry name" value="HTH_MetabolicPath_Reg"/>
</dbReference>
<dbReference type="EMBL" id="JANCPR020000032">
    <property type="protein sequence ID" value="MDJ1135730.1"/>
    <property type="molecule type" value="Genomic_DNA"/>
</dbReference>
<keyword evidence="2" id="KW-0238">DNA-binding</keyword>
<dbReference type="PANTHER" id="PTHR30136:SF35">
    <property type="entry name" value="HTH-TYPE TRANSCRIPTIONAL REGULATOR RV1719"/>
    <property type="match status" value="1"/>
</dbReference>
<protein>
    <submittedName>
        <fullName evidence="6">IclR family transcriptional regulator</fullName>
    </submittedName>
</protein>
<name>A0ABT7A338_9ACTN</name>
<reference evidence="6 7" key="1">
    <citation type="submission" date="2023-05" db="EMBL/GenBank/DDBJ databases">
        <title>Streptantibioticus silvisoli sp. nov., acidotolerant actinomycetes 1 from pine litter.</title>
        <authorList>
            <person name="Swiecimska M."/>
            <person name="Golinska P."/>
            <person name="Sangal V."/>
            <person name="Wachnowicz B."/>
            <person name="Goodfellow M."/>
        </authorList>
    </citation>
    <scope>NUCLEOTIDE SEQUENCE [LARGE SCALE GENOMIC DNA]</scope>
    <source>
        <strain evidence="6 7">DSM 42109</strain>
    </source>
</reference>
<dbReference type="PROSITE" id="PS51078">
    <property type="entry name" value="ICLR_ED"/>
    <property type="match status" value="1"/>
</dbReference>
<keyword evidence="3" id="KW-0804">Transcription</keyword>
<keyword evidence="1" id="KW-0805">Transcription regulation</keyword>
<evidence type="ECO:0000259" key="4">
    <source>
        <dbReference type="PROSITE" id="PS51077"/>
    </source>
</evidence>
<evidence type="ECO:0000256" key="1">
    <source>
        <dbReference type="ARBA" id="ARBA00023015"/>
    </source>
</evidence>
<feature type="domain" description="HTH iclR-type" evidence="4">
    <location>
        <begin position="29"/>
        <end position="89"/>
    </location>
</feature>
<dbReference type="InterPro" id="IPR036388">
    <property type="entry name" value="WH-like_DNA-bd_sf"/>
</dbReference>
<accession>A0ABT7A338</accession>
<keyword evidence="7" id="KW-1185">Reference proteome</keyword>
<dbReference type="InterPro" id="IPR036390">
    <property type="entry name" value="WH_DNA-bd_sf"/>
</dbReference>
<evidence type="ECO:0000313" key="7">
    <source>
        <dbReference type="Proteomes" id="UP001214441"/>
    </source>
</evidence>
<evidence type="ECO:0000259" key="5">
    <source>
        <dbReference type="PROSITE" id="PS51078"/>
    </source>
</evidence>
<dbReference type="Pfam" id="PF01614">
    <property type="entry name" value="IclR_C"/>
    <property type="match status" value="1"/>
</dbReference>
<gene>
    <name evidence="6" type="ORF">NMN56_028015</name>
</gene>
<sequence>MHVRAQADLECQETATPAFETSTPELHADSVLGKAHLLLGAFSSGSTCLGLTELSRRSGVPKTTVHRLGSELVRLGFLARTAEGYQLGWRIFELGQLVPGPARLRTVAQPALLDLRAVARAVIHLAVPQGTDCVYLERLAGRREAALLSSVGSRMPGLLTASGRLFLAHGEGEGAVLDACGAAPGPTDVAALRSEFDQIRNRHWAEERERCVPGFKTFAVPVMHPGGDRVIAAVSATVPMARRDEQRLIHVLWATAADIGRGLYRGAAVPRGRSGYRVKAAG</sequence>
<dbReference type="SUPFAM" id="SSF55781">
    <property type="entry name" value="GAF domain-like"/>
    <property type="match status" value="1"/>
</dbReference>
<evidence type="ECO:0000256" key="3">
    <source>
        <dbReference type="ARBA" id="ARBA00023163"/>
    </source>
</evidence>
<dbReference type="Pfam" id="PF09339">
    <property type="entry name" value="HTH_IclR"/>
    <property type="match status" value="1"/>
</dbReference>
<feature type="domain" description="IclR-ED" evidence="5">
    <location>
        <begin position="90"/>
        <end position="269"/>
    </location>
</feature>
<dbReference type="PANTHER" id="PTHR30136">
    <property type="entry name" value="HELIX-TURN-HELIX TRANSCRIPTIONAL REGULATOR, ICLR FAMILY"/>
    <property type="match status" value="1"/>
</dbReference>
<dbReference type="Gene3D" id="1.10.10.10">
    <property type="entry name" value="Winged helix-like DNA-binding domain superfamily/Winged helix DNA-binding domain"/>
    <property type="match status" value="1"/>
</dbReference>
<proteinExistence type="predicted"/>
<dbReference type="PROSITE" id="PS51077">
    <property type="entry name" value="HTH_ICLR"/>
    <property type="match status" value="1"/>
</dbReference>